<evidence type="ECO:0000313" key="3">
    <source>
        <dbReference type="EMBL" id="OZU88951.1"/>
    </source>
</evidence>
<name>A0A265NAW3_9BACI</name>
<comment type="caution">
    <text evidence="3">The sequence shown here is derived from an EMBL/GenBank/DDBJ whole genome shotgun (WGS) entry which is preliminary data.</text>
</comment>
<evidence type="ECO:0000256" key="1">
    <source>
        <dbReference type="PIRSR" id="PIRSR021331-1"/>
    </source>
</evidence>
<dbReference type="Proteomes" id="UP000216498">
    <property type="component" value="Unassembled WGS sequence"/>
</dbReference>
<evidence type="ECO:0000313" key="4">
    <source>
        <dbReference type="Proteomes" id="UP000216498"/>
    </source>
</evidence>
<dbReference type="Pfam" id="PF07615">
    <property type="entry name" value="Ykof"/>
    <property type="match status" value="2"/>
</dbReference>
<dbReference type="InterPro" id="IPR029756">
    <property type="entry name" value="MTH1187/YkoF-like"/>
</dbReference>
<dbReference type="Gene3D" id="3.30.70.930">
    <property type="match status" value="2"/>
</dbReference>
<evidence type="ECO:0000259" key="2">
    <source>
        <dbReference type="Pfam" id="PF07615"/>
    </source>
</evidence>
<dbReference type="InterPro" id="IPR011522">
    <property type="entry name" value="Thiamin/HMP-bd_put_YkoF"/>
</dbReference>
<protein>
    <submittedName>
        <fullName evidence="3">Thiamine-binding protein</fullName>
    </submittedName>
</protein>
<sequence>MTGESCAKSNIAGVSFSIHPMSDNFIEIIKGAINESDISKVHVKTDDVTTTIRGKLVHVFDAAKAIFIHAAKTGVHVAFQATYSLGCPGDSTGDVYMAEDDSPLNAEQVKDIKQYAAAKFSLYPLGGGNYMDIIYEQIEAMKKHVAVSPAHYSTRLEGDVIGIFNGLEQVFKATVEGGSSHTVMTVSISANSPSHKGDDPIE</sequence>
<dbReference type="EMBL" id="NPMS01000003">
    <property type="protein sequence ID" value="OZU88951.1"/>
    <property type="molecule type" value="Genomic_DNA"/>
</dbReference>
<dbReference type="OrthoDB" id="7767286at2"/>
<proteinExistence type="predicted"/>
<dbReference type="GO" id="GO:0030975">
    <property type="term" value="F:thiamine binding"/>
    <property type="evidence" value="ECO:0007669"/>
    <property type="project" value="InterPro"/>
</dbReference>
<keyword evidence="4" id="KW-1185">Reference proteome</keyword>
<dbReference type="SUPFAM" id="SSF89957">
    <property type="entry name" value="MTH1187/YkoF-like"/>
    <property type="match status" value="1"/>
</dbReference>
<feature type="domain" description="Thiamin/hydroxymethyl pyrimidine-binding YkoF putative" evidence="2">
    <location>
        <begin position="116"/>
        <end position="194"/>
    </location>
</feature>
<organism evidence="3 4">
    <name type="scientific">Virgibacillus indicus</name>
    <dbReference type="NCBI Taxonomy" id="2024554"/>
    <lineage>
        <taxon>Bacteria</taxon>
        <taxon>Bacillati</taxon>
        <taxon>Bacillota</taxon>
        <taxon>Bacilli</taxon>
        <taxon>Bacillales</taxon>
        <taxon>Bacillaceae</taxon>
        <taxon>Virgibacillus</taxon>
    </lineage>
</organism>
<dbReference type="InterPro" id="IPR015835">
    <property type="entry name" value="HMP/thiamine-bd"/>
</dbReference>
<feature type="binding site" evidence="1">
    <location>
        <position position="18"/>
    </location>
    <ligand>
        <name>thiamine</name>
        <dbReference type="ChEBI" id="CHEBI:18385"/>
    </ligand>
</feature>
<dbReference type="RefSeq" id="WP_094885310.1">
    <property type="nucleotide sequence ID" value="NZ_NPMS01000003.1"/>
</dbReference>
<dbReference type="AlphaFoldDB" id="A0A265NAW3"/>
<gene>
    <name evidence="3" type="ORF">CIL03_07985</name>
</gene>
<accession>A0A265NAW3</accession>
<reference evidence="3 4" key="1">
    <citation type="submission" date="2017-08" db="EMBL/GenBank/DDBJ databases">
        <title>Virgibacillus indicus sp. nov. and Virgibacillus profoundi sp. nov, two moderately halophilic bacteria isolated from marine sediment by using the Microfluidic Streak Plate.</title>
        <authorList>
            <person name="Xu B."/>
            <person name="Hu B."/>
            <person name="Wang J."/>
            <person name="Zhu Y."/>
            <person name="Huang L."/>
            <person name="Du W."/>
            <person name="Huang Y."/>
        </authorList>
    </citation>
    <scope>NUCLEOTIDE SEQUENCE [LARGE SCALE GENOMIC DNA]</scope>
    <source>
        <strain evidence="3 4">IO3-P2-C2</strain>
    </source>
</reference>
<feature type="binding site" evidence="1">
    <location>
        <position position="50"/>
    </location>
    <ligand>
        <name>thiamine</name>
        <dbReference type="ChEBI" id="CHEBI:18385"/>
    </ligand>
</feature>
<dbReference type="PIRSF" id="PIRSF021331">
    <property type="entry name" value="YkoF"/>
    <property type="match status" value="1"/>
</dbReference>
<feature type="domain" description="Thiamin/hydroxymethyl pyrimidine-binding YkoF putative" evidence="2">
    <location>
        <begin position="11"/>
        <end position="90"/>
    </location>
</feature>